<evidence type="ECO:0000313" key="2">
    <source>
        <dbReference type="EMBL" id="KAK8502247.1"/>
    </source>
</evidence>
<evidence type="ECO:0000256" key="1">
    <source>
        <dbReference type="SAM" id="MobiDB-lite"/>
    </source>
</evidence>
<dbReference type="Proteomes" id="UP001472677">
    <property type="component" value="Unassembled WGS sequence"/>
</dbReference>
<protein>
    <submittedName>
        <fullName evidence="2">Uncharacterized protein</fullName>
    </submittedName>
</protein>
<sequence length="166" mass="16780">MCSFDSNVMSSTATTGATGVAGTTASYCPQCLHVGQHGASTSAATKEYASSNEHQPRVARSGSLDVLPSSGLSTPVTVVEDDVQPSGNESCPASSSSGARVSAYPPGQSSVPANGPFINDEDDVIGAELSTQHCSESNDVVSVADRCVQVLPGSDSPTRGVENSVD</sequence>
<feature type="compositionally biased region" description="Polar residues" evidence="1">
    <location>
        <begin position="43"/>
        <end position="53"/>
    </location>
</feature>
<evidence type="ECO:0000313" key="3">
    <source>
        <dbReference type="Proteomes" id="UP001472677"/>
    </source>
</evidence>
<dbReference type="EMBL" id="JBBPBM010000173">
    <property type="protein sequence ID" value="KAK8502247.1"/>
    <property type="molecule type" value="Genomic_DNA"/>
</dbReference>
<name>A0ABR2B5S9_9ROSI</name>
<gene>
    <name evidence="2" type="ORF">V6N12_011665</name>
</gene>
<keyword evidence="3" id="KW-1185">Reference proteome</keyword>
<reference evidence="2 3" key="1">
    <citation type="journal article" date="2024" name="G3 (Bethesda)">
        <title>Genome assembly of Hibiscus sabdariffa L. provides insights into metabolisms of medicinal natural products.</title>
        <authorList>
            <person name="Kim T."/>
        </authorList>
    </citation>
    <scope>NUCLEOTIDE SEQUENCE [LARGE SCALE GENOMIC DNA]</scope>
    <source>
        <strain evidence="2">TK-2024</strain>
        <tissue evidence="2">Old leaves</tissue>
    </source>
</reference>
<organism evidence="2 3">
    <name type="scientific">Hibiscus sabdariffa</name>
    <name type="common">roselle</name>
    <dbReference type="NCBI Taxonomy" id="183260"/>
    <lineage>
        <taxon>Eukaryota</taxon>
        <taxon>Viridiplantae</taxon>
        <taxon>Streptophyta</taxon>
        <taxon>Embryophyta</taxon>
        <taxon>Tracheophyta</taxon>
        <taxon>Spermatophyta</taxon>
        <taxon>Magnoliopsida</taxon>
        <taxon>eudicotyledons</taxon>
        <taxon>Gunneridae</taxon>
        <taxon>Pentapetalae</taxon>
        <taxon>rosids</taxon>
        <taxon>malvids</taxon>
        <taxon>Malvales</taxon>
        <taxon>Malvaceae</taxon>
        <taxon>Malvoideae</taxon>
        <taxon>Hibiscus</taxon>
    </lineage>
</organism>
<proteinExistence type="predicted"/>
<feature type="region of interest" description="Disordered" evidence="1">
    <location>
        <begin position="43"/>
        <end position="119"/>
    </location>
</feature>
<accession>A0ABR2B5S9</accession>
<feature type="compositionally biased region" description="Polar residues" evidence="1">
    <location>
        <begin position="85"/>
        <end position="99"/>
    </location>
</feature>
<comment type="caution">
    <text evidence="2">The sequence shown here is derived from an EMBL/GenBank/DDBJ whole genome shotgun (WGS) entry which is preliminary data.</text>
</comment>